<dbReference type="SMART" id="SM00668">
    <property type="entry name" value="CTLH"/>
    <property type="match status" value="1"/>
</dbReference>
<evidence type="ECO:0000256" key="5">
    <source>
        <dbReference type="ARBA" id="ARBA00022833"/>
    </source>
</evidence>
<dbReference type="SMART" id="SM00757">
    <property type="entry name" value="CRA"/>
    <property type="match status" value="1"/>
</dbReference>
<evidence type="ECO:0000256" key="2">
    <source>
        <dbReference type="ARBA" id="ARBA00022490"/>
    </source>
</evidence>
<keyword evidence="3" id="KW-0479">Metal-binding</keyword>
<dbReference type="InterPro" id="IPR037683">
    <property type="entry name" value="Rmd5_dRing"/>
</dbReference>
<dbReference type="PROSITE" id="PS50897">
    <property type="entry name" value="CTLH"/>
    <property type="match status" value="1"/>
</dbReference>
<evidence type="ECO:0000256" key="1">
    <source>
        <dbReference type="ARBA" id="ARBA00004496"/>
    </source>
</evidence>
<dbReference type="PANTHER" id="PTHR12170">
    <property type="entry name" value="MACROPHAGE ERYTHROBLAST ATTACHER-RELATED"/>
    <property type="match status" value="1"/>
</dbReference>
<dbReference type="InterPro" id="IPR045098">
    <property type="entry name" value="Fyv10_fam"/>
</dbReference>
<dbReference type="InterPro" id="IPR044063">
    <property type="entry name" value="ZF_RING_GID"/>
</dbReference>
<keyword evidence="2" id="KW-0963">Cytoplasm</keyword>
<dbReference type="GO" id="GO:0008270">
    <property type="term" value="F:zinc ion binding"/>
    <property type="evidence" value="ECO:0007669"/>
    <property type="project" value="UniProtKB-KW"/>
</dbReference>
<evidence type="ECO:0000259" key="9">
    <source>
        <dbReference type="PROSITE" id="PS51867"/>
    </source>
</evidence>
<dbReference type="Pfam" id="PF10607">
    <property type="entry name" value="CTLH"/>
    <property type="match status" value="2"/>
</dbReference>
<organism evidence="10">
    <name type="scientific">Timema cristinae</name>
    <name type="common">Walking stick</name>
    <dbReference type="NCBI Taxonomy" id="61476"/>
    <lineage>
        <taxon>Eukaryota</taxon>
        <taxon>Metazoa</taxon>
        <taxon>Ecdysozoa</taxon>
        <taxon>Arthropoda</taxon>
        <taxon>Hexapoda</taxon>
        <taxon>Insecta</taxon>
        <taxon>Pterygota</taxon>
        <taxon>Neoptera</taxon>
        <taxon>Polyneoptera</taxon>
        <taxon>Phasmatodea</taxon>
        <taxon>Timematodea</taxon>
        <taxon>Timematoidea</taxon>
        <taxon>Timematidae</taxon>
        <taxon>Timema</taxon>
    </lineage>
</organism>
<protein>
    <submittedName>
        <fullName evidence="10">Uncharacterized protein</fullName>
    </submittedName>
</protein>
<dbReference type="GO" id="GO:0005634">
    <property type="term" value="C:nucleus"/>
    <property type="evidence" value="ECO:0007669"/>
    <property type="project" value="TreeGrafter"/>
</dbReference>
<dbReference type="GO" id="GO:0005737">
    <property type="term" value="C:cytoplasm"/>
    <property type="evidence" value="ECO:0007669"/>
    <property type="project" value="UniProtKB-SubCell"/>
</dbReference>
<dbReference type="EMBL" id="OC318466">
    <property type="protein sequence ID" value="CAD7402120.1"/>
    <property type="molecule type" value="Genomic_DNA"/>
</dbReference>
<evidence type="ECO:0000256" key="3">
    <source>
        <dbReference type="ARBA" id="ARBA00022723"/>
    </source>
</evidence>
<feature type="region of interest" description="Disordered" evidence="7">
    <location>
        <begin position="433"/>
        <end position="470"/>
    </location>
</feature>
<sequence>MLLHLNVVKTTPLTPNCTVKIIVITEMCAHKNFVSDFASTSREDVFSTPEQEAGLKVEDEGKEPFSELNQILDCLKLRDLGPALQWACAHRESLEAQNSSLEFKLHRLQFIDHIQRGPAGQGEAINYARTHFQQFVNRHEKEEGTILAMEKLMLIKEGPMLLEKGPMMIEEGTTLIEKGPMLVEEGNMLTEEGTTLVEKGPMIAEEGTMLVEKGPMIAEGDNASRGGNYASRGNNYSIRSRSEDLLSDFITVLVPELQSLMGMFLYLPHGISSSPYSHLLDPNMWVEIYDVFTRDACSLLGLSVDSPLSVCVNAGCTALPALLNIKQVMLQRQVTGIWNGKDELPIEIDLGQDSRYHSVFACPILRQQSTENNPPMRLICGHVISRDALNKLSNGNNTASYYSFGLYALSTNYANGLGNGKVYLEEVNPHLRGGRVKNHLGKTTPSSPDRDSNLDLPVLSSRAQHDKRTKMPLLSNRTESIRCKAHLLLT</sequence>
<accession>A0A7R9CVB4</accession>
<reference evidence="10" key="1">
    <citation type="submission" date="2020-11" db="EMBL/GenBank/DDBJ databases">
        <authorList>
            <person name="Tran Van P."/>
        </authorList>
    </citation>
    <scope>NUCLEOTIDE SEQUENCE</scope>
</reference>
<proteinExistence type="predicted"/>
<dbReference type="PROSITE" id="PS51867">
    <property type="entry name" value="ZF_RING_GID"/>
    <property type="match status" value="1"/>
</dbReference>
<dbReference type="AlphaFoldDB" id="A0A7R9CVB4"/>
<name>A0A7R9CVB4_TIMCR</name>
<dbReference type="InterPro" id="IPR024964">
    <property type="entry name" value="CTLH/CRA"/>
</dbReference>
<feature type="zinc finger region" description="RING-Gid-type" evidence="6">
    <location>
        <begin position="362"/>
        <end position="414"/>
    </location>
</feature>
<dbReference type="GO" id="GO:0043161">
    <property type="term" value="P:proteasome-mediated ubiquitin-dependent protein catabolic process"/>
    <property type="evidence" value="ECO:0007669"/>
    <property type="project" value="InterPro"/>
</dbReference>
<gene>
    <name evidence="10" type="ORF">TCEB3V08_LOCUS6325</name>
</gene>
<evidence type="ECO:0000259" key="8">
    <source>
        <dbReference type="PROSITE" id="PS50897"/>
    </source>
</evidence>
<dbReference type="PANTHER" id="PTHR12170:SF3">
    <property type="entry name" value="GH10162P"/>
    <property type="match status" value="1"/>
</dbReference>
<dbReference type="InterPro" id="IPR006595">
    <property type="entry name" value="CTLH_C"/>
</dbReference>
<keyword evidence="5" id="KW-0862">Zinc</keyword>
<evidence type="ECO:0000313" key="10">
    <source>
        <dbReference type="EMBL" id="CAD7402120.1"/>
    </source>
</evidence>
<evidence type="ECO:0000256" key="7">
    <source>
        <dbReference type="SAM" id="MobiDB-lite"/>
    </source>
</evidence>
<feature type="domain" description="RING-Gid-type" evidence="9">
    <location>
        <begin position="362"/>
        <end position="414"/>
    </location>
</feature>
<keyword evidence="4 6" id="KW-0863">Zinc-finger</keyword>
<feature type="domain" description="CTLH" evidence="8">
    <location>
        <begin position="64"/>
        <end position="121"/>
    </location>
</feature>
<dbReference type="CDD" id="cd16652">
    <property type="entry name" value="dRING_Rmd5p-like"/>
    <property type="match status" value="1"/>
</dbReference>
<comment type="subcellular location">
    <subcellularLocation>
        <location evidence="1">Cytoplasm</location>
    </subcellularLocation>
</comment>
<dbReference type="GO" id="GO:0034657">
    <property type="term" value="C:GID complex"/>
    <property type="evidence" value="ECO:0007669"/>
    <property type="project" value="TreeGrafter"/>
</dbReference>
<dbReference type="GO" id="GO:0061630">
    <property type="term" value="F:ubiquitin protein ligase activity"/>
    <property type="evidence" value="ECO:0007669"/>
    <property type="project" value="InterPro"/>
</dbReference>
<evidence type="ECO:0000256" key="4">
    <source>
        <dbReference type="ARBA" id="ARBA00022771"/>
    </source>
</evidence>
<dbReference type="InterPro" id="IPR013144">
    <property type="entry name" value="CRA_dom"/>
</dbReference>
<evidence type="ECO:0000256" key="6">
    <source>
        <dbReference type="PROSITE-ProRule" id="PRU01215"/>
    </source>
</evidence>